<dbReference type="EMBL" id="GL438707">
    <property type="protein sequence ID" value="EFN68583.1"/>
    <property type="molecule type" value="Genomic_DNA"/>
</dbReference>
<feature type="region of interest" description="Disordered" evidence="1">
    <location>
        <begin position="34"/>
        <end position="55"/>
    </location>
</feature>
<feature type="compositionally biased region" description="Pro residues" evidence="1">
    <location>
        <begin position="42"/>
        <end position="55"/>
    </location>
</feature>
<dbReference type="Proteomes" id="UP000000311">
    <property type="component" value="Unassembled WGS sequence"/>
</dbReference>
<dbReference type="InParanoid" id="E2ADA6"/>
<evidence type="ECO:0000313" key="2">
    <source>
        <dbReference type="EMBL" id="EFN68583.1"/>
    </source>
</evidence>
<accession>E2ADA6</accession>
<organism evidence="3">
    <name type="scientific">Camponotus floridanus</name>
    <name type="common">Florida carpenter ant</name>
    <dbReference type="NCBI Taxonomy" id="104421"/>
    <lineage>
        <taxon>Eukaryota</taxon>
        <taxon>Metazoa</taxon>
        <taxon>Ecdysozoa</taxon>
        <taxon>Arthropoda</taxon>
        <taxon>Hexapoda</taxon>
        <taxon>Insecta</taxon>
        <taxon>Pterygota</taxon>
        <taxon>Neoptera</taxon>
        <taxon>Endopterygota</taxon>
        <taxon>Hymenoptera</taxon>
        <taxon>Apocrita</taxon>
        <taxon>Aculeata</taxon>
        <taxon>Formicoidea</taxon>
        <taxon>Formicidae</taxon>
        <taxon>Formicinae</taxon>
        <taxon>Camponotus</taxon>
    </lineage>
</organism>
<evidence type="ECO:0000313" key="3">
    <source>
        <dbReference type="Proteomes" id="UP000000311"/>
    </source>
</evidence>
<proteinExistence type="predicted"/>
<name>E2ADA6_CAMFO</name>
<gene>
    <name evidence="2" type="ORF">EAG_06285</name>
</gene>
<reference evidence="2 3" key="1">
    <citation type="journal article" date="2010" name="Science">
        <title>Genomic comparison of the ants Camponotus floridanus and Harpegnathos saltator.</title>
        <authorList>
            <person name="Bonasio R."/>
            <person name="Zhang G."/>
            <person name="Ye C."/>
            <person name="Mutti N.S."/>
            <person name="Fang X."/>
            <person name="Qin N."/>
            <person name="Donahue G."/>
            <person name="Yang P."/>
            <person name="Li Q."/>
            <person name="Li C."/>
            <person name="Zhang P."/>
            <person name="Huang Z."/>
            <person name="Berger S.L."/>
            <person name="Reinberg D."/>
            <person name="Wang J."/>
            <person name="Liebig J."/>
        </authorList>
    </citation>
    <scope>NUCLEOTIDE SEQUENCE [LARGE SCALE GENOMIC DNA]</scope>
    <source>
        <strain evidence="3">C129</strain>
    </source>
</reference>
<dbReference type="AlphaFoldDB" id="E2ADA6"/>
<evidence type="ECO:0000256" key="1">
    <source>
        <dbReference type="SAM" id="MobiDB-lite"/>
    </source>
</evidence>
<sequence length="102" mass="11531">MVEIALDEANSEILFNAWERNAEIHSSRDINIQVSLPSTPQGSPPSSPAPSPLWPGYSPPCYSPLTLEDIEEFERANQQQEIEPCFQKRRKLTCLPMNTQMS</sequence>
<protein>
    <submittedName>
        <fullName evidence="2">Uncharacterized protein</fullName>
    </submittedName>
</protein>
<keyword evidence="3" id="KW-1185">Reference proteome</keyword>